<comment type="caution">
    <text evidence="3">The sequence shown here is derived from an EMBL/GenBank/DDBJ whole genome shotgun (WGS) entry which is preliminary data.</text>
</comment>
<proteinExistence type="predicted"/>
<organism evidence="3 4">
    <name type="scientific">Trifolium medium</name>
    <dbReference type="NCBI Taxonomy" id="97028"/>
    <lineage>
        <taxon>Eukaryota</taxon>
        <taxon>Viridiplantae</taxon>
        <taxon>Streptophyta</taxon>
        <taxon>Embryophyta</taxon>
        <taxon>Tracheophyta</taxon>
        <taxon>Spermatophyta</taxon>
        <taxon>Magnoliopsida</taxon>
        <taxon>eudicotyledons</taxon>
        <taxon>Gunneridae</taxon>
        <taxon>Pentapetalae</taxon>
        <taxon>rosids</taxon>
        <taxon>fabids</taxon>
        <taxon>Fabales</taxon>
        <taxon>Fabaceae</taxon>
        <taxon>Papilionoideae</taxon>
        <taxon>50 kb inversion clade</taxon>
        <taxon>NPAAA clade</taxon>
        <taxon>Hologalegina</taxon>
        <taxon>IRL clade</taxon>
        <taxon>Trifolieae</taxon>
        <taxon>Trifolium</taxon>
    </lineage>
</organism>
<dbReference type="AlphaFoldDB" id="A0A392TTR5"/>
<feature type="transmembrane region" description="Helical" evidence="2">
    <location>
        <begin position="28"/>
        <end position="49"/>
    </location>
</feature>
<reference evidence="3 4" key="1">
    <citation type="journal article" date="2018" name="Front. Plant Sci.">
        <title>Red Clover (Trifolium pratense) and Zigzag Clover (T. medium) - A Picture of Genomic Similarities and Differences.</title>
        <authorList>
            <person name="Dluhosova J."/>
            <person name="Istvanek J."/>
            <person name="Nedelnik J."/>
            <person name="Repkova J."/>
        </authorList>
    </citation>
    <scope>NUCLEOTIDE SEQUENCE [LARGE SCALE GENOMIC DNA]</scope>
    <source>
        <strain evidence="4">cv. 10/8</strain>
        <tissue evidence="3">Leaf</tissue>
    </source>
</reference>
<feature type="region of interest" description="Disordered" evidence="1">
    <location>
        <begin position="1"/>
        <end position="20"/>
    </location>
</feature>
<evidence type="ECO:0000313" key="4">
    <source>
        <dbReference type="Proteomes" id="UP000265520"/>
    </source>
</evidence>
<keyword evidence="2" id="KW-1133">Transmembrane helix</keyword>
<protein>
    <submittedName>
        <fullName evidence="3">Uncharacterized protein</fullName>
    </submittedName>
</protein>
<keyword evidence="2" id="KW-0812">Transmembrane</keyword>
<keyword evidence="2" id="KW-0472">Membrane</keyword>
<feature type="non-terminal residue" evidence="3">
    <location>
        <position position="1"/>
    </location>
</feature>
<keyword evidence="4" id="KW-1185">Reference proteome</keyword>
<evidence type="ECO:0000256" key="2">
    <source>
        <dbReference type="SAM" id="Phobius"/>
    </source>
</evidence>
<name>A0A392TTR5_9FABA</name>
<dbReference type="Proteomes" id="UP000265520">
    <property type="component" value="Unassembled WGS sequence"/>
</dbReference>
<evidence type="ECO:0000313" key="3">
    <source>
        <dbReference type="EMBL" id="MCI63847.1"/>
    </source>
</evidence>
<dbReference type="EMBL" id="LXQA010644672">
    <property type="protein sequence ID" value="MCI63847.1"/>
    <property type="molecule type" value="Genomic_DNA"/>
</dbReference>
<sequence length="54" mass="5768">TISMEGAGEVRSEGVPKGTDDEVPVNSAIFFLAFLAYRSLACALVISTAKQKFM</sequence>
<evidence type="ECO:0000256" key="1">
    <source>
        <dbReference type="SAM" id="MobiDB-lite"/>
    </source>
</evidence>
<feature type="compositionally biased region" description="Basic and acidic residues" evidence="1">
    <location>
        <begin position="8"/>
        <end position="20"/>
    </location>
</feature>
<accession>A0A392TTR5</accession>